<gene>
    <name evidence="1" type="ORF">RFV38_13065</name>
</gene>
<accession>A0ABU4WD02</accession>
<organism evidence="1 2">
    <name type="scientific">Candidatus Cetobacterium colombiensis</name>
    <dbReference type="NCBI Taxonomy" id="3073100"/>
    <lineage>
        <taxon>Bacteria</taxon>
        <taxon>Fusobacteriati</taxon>
        <taxon>Fusobacteriota</taxon>
        <taxon>Fusobacteriia</taxon>
        <taxon>Fusobacteriales</taxon>
        <taxon>Fusobacteriaceae</taxon>
        <taxon>Cetobacterium</taxon>
    </lineage>
</organism>
<evidence type="ECO:0000313" key="1">
    <source>
        <dbReference type="EMBL" id="MDX8337410.1"/>
    </source>
</evidence>
<keyword evidence="2" id="KW-1185">Reference proteome</keyword>
<dbReference type="Proteomes" id="UP001279681">
    <property type="component" value="Unassembled WGS sequence"/>
</dbReference>
<evidence type="ECO:0008006" key="3">
    <source>
        <dbReference type="Google" id="ProtNLM"/>
    </source>
</evidence>
<proteinExistence type="predicted"/>
<name>A0ABU4WD02_9FUSO</name>
<dbReference type="EMBL" id="JAVIKH010000038">
    <property type="protein sequence ID" value="MDX8337410.1"/>
    <property type="molecule type" value="Genomic_DNA"/>
</dbReference>
<protein>
    <recommendedName>
        <fullName evidence="3">HTH psq-type domain-containing protein</fullName>
    </recommendedName>
</protein>
<reference evidence="2" key="1">
    <citation type="submission" date="2023-07" db="EMBL/GenBank/DDBJ databases">
        <authorList>
            <person name="Colorado M.A."/>
            <person name="Villamil L.M."/>
            <person name="Melo J.F."/>
            <person name="Rodriguez J.A."/>
            <person name="Ruiz R.Y."/>
        </authorList>
    </citation>
    <scope>NUCLEOTIDE SEQUENCE [LARGE SCALE GENOMIC DNA]</scope>
    <source>
        <strain evidence="2">C33</strain>
    </source>
</reference>
<sequence length="297" mass="35133">MAERNSEKEIKKRTSHKAYLNLEDQELLKIIRKVMIENKAFTSVAYKKVKFIPFPTLKRRFKDIEVWQDLINYLHLNREYQRATMKAKKEIITPAFIKNSVKESNEELLEMYKEFSEKIGAYNGASMSQLKRYGFKYSETVLLRRFGSWKNVKELCGYSFNLGTMYSKDEIITLLMDARKKYGRRLSQKEINKDPTLPVLETILKFFKTTKISEVWDELEKGMEKTSTEGKSYTIEEIKDLLYKQYRLKGSPLTTTEIAAKTKVGELPGKTTIYRHFKTQKIREIWKIVLEEREHNG</sequence>
<evidence type="ECO:0000313" key="2">
    <source>
        <dbReference type="Proteomes" id="UP001279681"/>
    </source>
</evidence>
<comment type="caution">
    <text evidence="1">The sequence shown here is derived from an EMBL/GenBank/DDBJ whole genome shotgun (WGS) entry which is preliminary data.</text>
</comment>
<dbReference type="RefSeq" id="WP_320314748.1">
    <property type="nucleotide sequence ID" value="NZ_JAVIKH010000038.1"/>
</dbReference>